<keyword evidence="3" id="KW-1185">Reference proteome</keyword>
<dbReference type="RefSeq" id="WP_254760351.1">
    <property type="nucleotide sequence ID" value="NZ_JANCLT010000011.1"/>
</dbReference>
<dbReference type="EMBL" id="JANCLT010000011">
    <property type="protein sequence ID" value="MCP8970434.1"/>
    <property type="molecule type" value="Genomic_DNA"/>
</dbReference>
<reference evidence="2" key="1">
    <citation type="submission" date="2022-07" db="EMBL/GenBank/DDBJ databases">
        <authorList>
            <person name="Li W.-J."/>
            <person name="Deng Q.-Q."/>
        </authorList>
    </citation>
    <scope>NUCLEOTIDE SEQUENCE</scope>
    <source>
        <strain evidence="2">SYSU M60031</strain>
    </source>
</reference>
<dbReference type="AlphaFoldDB" id="A0AA42BSD2"/>
<evidence type="ECO:0000313" key="2">
    <source>
        <dbReference type="EMBL" id="MCP8970434.1"/>
    </source>
</evidence>
<accession>A0AA42BSD2</accession>
<proteinExistence type="predicted"/>
<gene>
    <name evidence="2" type="ORF">NK662_18105</name>
</gene>
<comment type="caution">
    <text evidence="2">The sequence shown here is derived from an EMBL/GenBank/DDBJ whole genome shotgun (WGS) entry which is preliminary data.</text>
</comment>
<dbReference type="Proteomes" id="UP001156102">
    <property type="component" value="Unassembled WGS sequence"/>
</dbReference>
<protein>
    <submittedName>
        <fullName evidence="2">Uncharacterized protein</fullName>
    </submittedName>
</protein>
<organism evidence="2 3">
    <name type="scientific">Ectobacillus ponti</name>
    <dbReference type="NCBI Taxonomy" id="2961894"/>
    <lineage>
        <taxon>Bacteria</taxon>
        <taxon>Bacillati</taxon>
        <taxon>Bacillota</taxon>
        <taxon>Bacilli</taxon>
        <taxon>Bacillales</taxon>
        <taxon>Bacillaceae</taxon>
        <taxon>Ectobacillus</taxon>
    </lineage>
</organism>
<sequence length="246" mass="28679">MKQTDDAQIAMERQCLTKPEMEAVQQADRLLGCQVTLALLEEQQEKWIPHHSLHDATGGVWKGIVRRINQAEQELEQTGVFHFRKKSTLKRWIADLQSQLRQAGYLFPLAEFEARYEEEMRGEQQRYEQKRGEYAILRHARKAFGHAAYREVAAQYPDLFGNGILTIPAAVKIKRLLAGRTLSVQDILAMETIEREIRNTFICALQHLQHPTEEEGGRGKPMQTLGRKRERQHDYELERGYVRRSR</sequence>
<feature type="compositionally biased region" description="Basic and acidic residues" evidence="1">
    <location>
        <begin position="231"/>
        <end position="246"/>
    </location>
</feature>
<feature type="region of interest" description="Disordered" evidence="1">
    <location>
        <begin position="212"/>
        <end position="246"/>
    </location>
</feature>
<evidence type="ECO:0000313" key="3">
    <source>
        <dbReference type="Proteomes" id="UP001156102"/>
    </source>
</evidence>
<evidence type="ECO:0000256" key="1">
    <source>
        <dbReference type="SAM" id="MobiDB-lite"/>
    </source>
</evidence>
<name>A0AA42BSD2_9BACI</name>